<reference evidence="9 10" key="1">
    <citation type="submission" date="2016-08" db="EMBL/GenBank/DDBJ databases">
        <authorList>
            <person name="Seilhamer J.J."/>
        </authorList>
    </citation>
    <scope>NUCLEOTIDE SEQUENCE [LARGE SCALE GENOMIC DNA]</scope>
    <source>
        <strain evidence="9 10">DX4</strain>
    </source>
</reference>
<feature type="domain" description="Acyltransferase 3" evidence="8">
    <location>
        <begin position="8"/>
        <end position="340"/>
    </location>
</feature>
<proteinExistence type="inferred from homology"/>
<evidence type="ECO:0000256" key="4">
    <source>
        <dbReference type="ARBA" id="ARBA00022692"/>
    </source>
</evidence>
<comment type="subcellular location">
    <subcellularLocation>
        <location evidence="1">Cell membrane</location>
        <topology evidence="1">Multi-pass membrane protein</topology>
    </subcellularLocation>
</comment>
<dbReference type="RefSeq" id="WP_069379190.1">
    <property type="nucleotide sequence ID" value="NZ_CP017141.1"/>
</dbReference>
<keyword evidence="4 7" id="KW-0812">Transmembrane</keyword>
<dbReference type="Pfam" id="PF01757">
    <property type="entry name" value="Acyl_transf_3"/>
    <property type="match status" value="1"/>
</dbReference>
<evidence type="ECO:0000256" key="1">
    <source>
        <dbReference type="ARBA" id="ARBA00004651"/>
    </source>
</evidence>
<dbReference type="GO" id="GO:0016413">
    <property type="term" value="F:O-acetyltransferase activity"/>
    <property type="evidence" value="ECO:0007669"/>
    <property type="project" value="TreeGrafter"/>
</dbReference>
<keyword evidence="3" id="KW-1003">Cell membrane</keyword>
<feature type="transmembrane region" description="Helical" evidence="7">
    <location>
        <begin position="130"/>
        <end position="149"/>
    </location>
</feature>
<evidence type="ECO:0000313" key="9">
    <source>
        <dbReference type="EMBL" id="AOM77500.1"/>
    </source>
</evidence>
<feature type="transmembrane region" description="Helical" evidence="7">
    <location>
        <begin position="224"/>
        <end position="246"/>
    </location>
</feature>
<evidence type="ECO:0000259" key="8">
    <source>
        <dbReference type="Pfam" id="PF01757"/>
    </source>
</evidence>
<evidence type="ECO:0000256" key="6">
    <source>
        <dbReference type="ARBA" id="ARBA00023136"/>
    </source>
</evidence>
<dbReference type="EMBL" id="CP017141">
    <property type="protein sequence ID" value="AOM77500.1"/>
    <property type="molecule type" value="Genomic_DNA"/>
</dbReference>
<gene>
    <name evidence="9" type="ORF">BFS30_10170</name>
</gene>
<sequence>MTNIKVTINWLDLLKVIAVFMVIVAHANDCIILNQDGNFNFEWGTYIGSLYRFAVPLFVLISGVLLLPTKLNLLEFYKKRLWRILPALLFWGMAYVLFDGIILNPKTWDKIFMDIVRLPLSFGDASPHLWYLYMLVGLYLIIPLISPWVAKATKRELEMVLGIFIFSTFIPYLKFLTGLAFGVCDWNEFHSFYYLSGFIGYLLMGYYLYTYLPGWSIKAKRWTGMFLFLTGYGITYYLTISVPFSIPNIEMVWYYCSPNVLLEAVGIFMLLEGITIKEGFFLKMINAIAHYSFGIFLVHYFFIGPVFRYMAVHFGLHPGLNVLVSATLTLMIAFVITWLLARLKLTRKLVS</sequence>
<protein>
    <recommendedName>
        <fullName evidence="8">Acyltransferase 3 domain-containing protein</fullName>
    </recommendedName>
</protein>
<organism evidence="9 10">
    <name type="scientific">Pedobacter steynii</name>
    <dbReference type="NCBI Taxonomy" id="430522"/>
    <lineage>
        <taxon>Bacteria</taxon>
        <taxon>Pseudomonadati</taxon>
        <taxon>Bacteroidota</taxon>
        <taxon>Sphingobacteriia</taxon>
        <taxon>Sphingobacteriales</taxon>
        <taxon>Sphingobacteriaceae</taxon>
        <taxon>Pedobacter</taxon>
    </lineage>
</organism>
<dbReference type="InterPro" id="IPR002656">
    <property type="entry name" value="Acyl_transf_3_dom"/>
</dbReference>
<evidence type="ECO:0000256" key="2">
    <source>
        <dbReference type="ARBA" id="ARBA00007400"/>
    </source>
</evidence>
<keyword evidence="6 7" id="KW-0472">Membrane</keyword>
<dbReference type="Proteomes" id="UP000094313">
    <property type="component" value="Chromosome"/>
</dbReference>
<keyword evidence="5 7" id="KW-1133">Transmembrane helix</keyword>
<dbReference type="PANTHER" id="PTHR40074">
    <property type="entry name" value="O-ACETYLTRANSFERASE WECH"/>
    <property type="match status" value="1"/>
</dbReference>
<dbReference type="AlphaFoldDB" id="A0A1D7QFQ8"/>
<feature type="transmembrane region" description="Helical" evidence="7">
    <location>
        <begin position="322"/>
        <end position="341"/>
    </location>
</feature>
<feature type="transmembrane region" description="Helical" evidence="7">
    <location>
        <begin position="51"/>
        <end position="69"/>
    </location>
</feature>
<feature type="transmembrane region" description="Helical" evidence="7">
    <location>
        <begin position="280"/>
        <end position="302"/>
    </location>
</feature>
<dbReference type="GO" id="GO:0009246">
    <property type="term" value="P:enterobacterial common antigen biosynthetic process"/>
    <property type="evidence" value="ECO:0007669"/>
    <property type="project" value="TreeGrafter"/>
</dbReference>
<comment type="similarity">
    <text evidence="2">Belongs to the acyltransferase 3 family.</text>
</comment>
<feature type="transmembrane region" description="Helical" evidence="7">
    <location>
        <begin position="193"/>
        <end position="212"/>
    </location>
</feature>
<feature type="transmembrane region" description="Helical" evidence="7">
    <location>
        <begin position="81"/>
        <end position="103"/>
    </location>
</feature>
<evidence type="ECO:0000256" key="7">
    <source>
        <dbReference type="SAM" id="Phobius"/>
    </source>
</evidence>
<dbReference type="GO" id="GO:0005886">
    <property type="term" value="C:plasma membrane"/>
    <property type="evidence" value="ECO:0007669"/>
    <property type="project" value="UniProtKB-SubCell"/>
</dbReference>
<feature type="transmembrane region" description="Helical" evidence="7">
    <location>
        <begin position="252"/>
        <end position="271"/>
    </location>
</feature>
<keyword evidence="10" id="KW-1185">Reference proteome</keyword>
<accession>A0A1D7QFQ8</accession>
<dbReference type="PANTHER" id="PTHR40074:SF2">
    <property type="entry name" value="O-ACETYLTRANSFERASE WECH"/>
    <property type="match status" value="1"/>
</dbReference>
<dbReference type="KEGG" id="psty:BFS30_10170"/>
<name>A0A1D7QFQ8_9SPHI</name>
<evidence type="ECO:0000256" key="5">
    <source>
        <dbReference type="ARBA" id="ARBA00022989"/>
    </source>
</evidence>
<evidence type="ECO:0000256" key="3">
    <source>
        <dbReference type="ARBA" id="ARBA00022475"/>
    </source>
</evidence>
<feature type="transmembrane region" description="Helical" evidence="7">
    <location>
        <begin position="161"/>
        <end position="181"/>
    </location>
</feature>
<evidence type="ECO:0000313" key="10">
    <source>
        <dbReference type="Proteomes" id="UP000094313"/>
    </source>
</evidence>